<protein>
    <submittedName>
        <fullName evidence="4">Uncharacterized protein</fullName>
    </submittedName>
</protein>
<dbReference type="Proteomes" id="UP000760860">
    <property type="component" value="Unassembled WGS sequence"/>
</dbReference>
<dbReference type="Proteomes" id="UP000697107">
    <property type="component" value="Unassembled WGS sequence"/>
</dbReference>
<proteinExistence type="predicted"/>
<organism evidence="4 6">
    <name type="scientific">Phytophthora cactorum</name>
    <dbReference type="NCBI Taxonomy" id="29920"/>
    <lineage>
        <taxon>Eukaryota</taxon>
        <taxon>Sar</taxon>
        <taxon>Stramenopiles</taxon>
        <taxon>Oomycota</taxon>
        <taxon>Peronosporomycetes</taxon>
        <taxon>Peronosporales</taxon>
        <taxon>Peronosporaceae</taxon>
        <taxon>Phytophthora</taxon>
    </lineage>
</organism>
<evidence type="ECO:0000313" key="2">
    <source>
        <dbReference type="EMBL" id="KAG2914786.1"/>
    </source>
</evidence>
<evidence type="ECO:0000313" key="1">
    <source>
        <dbReference type="EMBL" id="KAG2855242.1"/>
    </source>
</evidence>
<evidence type="ECO:0000313" key="5">
    <source>
        <dbReference type="EMBL" id="KAG3218652.1"/>
    </source>
</evidence>
<evidence type="ECO:0000313" key="4">
    <source>
        <dbReference type="EMBL" id="KAG2978577.1"/>
    </source>
</evidence>
<sequence>MSSRTSDNLLDINKQNLREAKLPLPVAQAIGHFCCISTAAAGASAVGATAYTTFGEVAVVAVRATSRMRDPKLRALWLEGG</sequence>
<reference evidence="4" key="1">
    <citation type="submission" date="2018-10" db="EMBL/GenBank/DDBJ databases">
        <title>Effector identification in a new, highly contiguous assembly of the strawberry crown rot pathogen Phytophthora cactorum.</title>
        <authorList>
            <person name="Armitage A.D."/>
            <person name="Nellist C.F."/>
            <person name="Bates H."/>
            <person name="Vickerstaff R.J."/>
            <person name="Harrison R.J."/>
        </authorList>
    </citation>
    <scope>NUCLEOTIDE SEQUENCE</scope>
    <source>
        <strain evidence="1">15-7</strain>
        <strain evidence="2">4032</strain>
        <strain evidence="3">4040</strain>
        <strain evidence="4">P415</strain>
        <strain evidence="5">P421</strain>
    </source>
</reference>
<dbReference type="Proteomes" id="UP000736787">
    <property type="component" value="Unassembled WGS sequence"/>
</dbReference>
<dbReference type="Proteomes" id="UP000735874">
    <property type="component" value="Unassembled WGS sequence"/>
</dbReference>
<dbReference type="EMBL" id="RCMI01000367">
    <property type="protein sequence ID" value="KAG2914786.1"/>
    <property type="molecule type" value="Genomic_DNA"/>
</dbReference>
<dbReference type="AlphaFoldDB" id="A0A8T1KPX1"/>
<dbReference type="EMBL" id="RCMG01000385">
    <property type="protein sequence ID" value="KAG2855242.1"/>
    <property type="molecule type" value="Genomic_DNA"/>
</dbReference>
<dbReference type="EMBL" id="RCMV01000350">
    <property type="protein sequence ID" value="KAG3218652.1"/>
    <property type="molecule type" value="Genomic_DNA"/>
</dbReference>
<name>A0A8T1KPX1_9STRA</name>
<dbReference type="EMBL" id="RCML01000385">
    <property type="protein sequence ID" value="KAG2978577.1"/>
    <property type="molecule type" value="Genomic_DNA"/>
</dbReference>
<dbReference type="EMBL" id="RCMK01000360">
    <property type="protein sequence ID" value="KAG2933601.1"/>
    <property type="molecule type" value="Genomic_DNA"/>
</dbReference>
<dbReference type="Proteomes" id="UP000774804">
    <property type="component" value="Unassembled WGS sequence"/>
</dbReference>
<accession>A0A8T1KPX1</accession>
<evidence type="ECO:0000313" key="3">
    <source>
        <dbReference type="EMBL" id="KAG2933601.1"/>
    </source>
</evidence>
<comment type="caution">
    <text evidence="4">The sequence shown here is derived from an EMBL/GenBank/DDBJ whole genome shotgun (WGS) entry which is preliminary data.</text>
</comment>
<evidence type="ECO:0000313" key="6">
    <source>
        <dbReference type="Proteomes" id="UP000697107"/>
    </source>
</evidence>
<gene>
    <name evidence="1" type="ORF">PC113_g12608</name>
    <name evidence="2" type="ORF">PC115_g11591</name>
    <name evidence="3" type="ORF">PC117_g12812</name>
    <name evidence="4" type="ORF">PC118_g12188</name>
    <name evidence="5" type="ORF">PC129_g10545</name>
</gene>